<evidence type="ECO:0000313" key="2">
    <source>
        <dbReference type="EMBL" id="SFB05273.1"/>
    </source>
</evidence>
<name>A0A1I0XZ48_9CELL</name>
<feature type="domain" description="YbaK/aminoacyl-tRNA synthetase-associated" evidence="1">
    <location>
        <begin position="35"/>
        <end position="154"/>
    </location>
</feature>
<dbReference type="InterPro" id="IPR036754">
    <property type="entry name" value="YbaK/aa-tRNA-synt-asso_dom_sf"/>
</dbReference>
<sequence>MDAMAPDRGETGSDGERRARAALEACGAAFTLTRHGPVASLAEAAAARGVTPADVVKTLVVRRGDDDFLFVLVPGDRTISWPKLRALLGVSRLSMPDAETARDVTGYERGTITPFGSTTAWPVVADHRVRGRTISLGAGAHGVAATMAGDDVVRVLAATVADVTDPVPDV</sequence>
<gene>
    <name evidence="2" type="ORF">SAMN05421867_10622</name>
</gene>
<proteinExistence type="predicted"/>
<protein>
    <submittedName>
        <fullName evidence="2">Cys-tRNA(Pro) deacylase</fullName>
    </submittedName>
</protein>
<reference evidence="2 3" key="1">
    <citation type="submission" date="2016-10" db="EMBL/GenBank/DDBJ databases">
        <authorList>
            <person name="de Groot N.N."/>
        </authorList>
    </citation>
    <scope>NUCLEOTIDE SEQUENCE [LARGE SCALE GENOMIC DNA]</scope>
    <source>
        <strain evidence="2 3">CGMCC 4.6945</strain>
    </source>
</reference>
<dbReference type="PANTHER" id="PTHR30411">
    <property type="entry name" value="CYTOPLASMIC PROTEIN"/>
    <property type="match status" value="1"/>
</dbReference>
<accession>A0A1I0XZ48</accession>
<evidence type="ECO:0000313" key="3">
    <source>
        <dbReference type="Proteomes" id="UP000199012"/>
    </source>
</evidence>
<organism evidence="2 3">
    <name type="scientific">Cellulomonas marina</name>
    <dbReference type="NCBI Taxonomy" id="988821"/>
    <lineage>
        <taxon>Bacteria</taxon>
        <taxon>Bacillati</taxon>
        <taxon>Actinomycetota</taxon>
        <taxon>Actinomycetes</taxon>
        <taxon>Micrococcales</taxon>
        <taxon>Cellulomonadaceae</taxon>
        <taxon>Cellulomonas</taxon>
    </lineage>
</organism>
<dbReference type="Pfam" id="PF04073">
    <property type="entry name" value="tRNA_edit"/>
    <property type="match status" value="1"/>
</dbReference>
<evidence type="ECO:0000259" key="1">
    <source>
        <dbReference type="Pfam" id="PF04073"/>
    </source>
</evidence>
<dbReference type="InterPro" id="IPR007214">
    <property type="entry name" value="YbaK/aa-tRNA-synth-assoc-dom"/>
</dbReference>
<dbReference type="Gene3D" id="3.90.960.10">
    <property type="entry name" value="YbaK/aminoacyl-tRNA synthetase-associated domain"/>
    <property type="match status" value="1"/>
</dbReference>
<dbReference type="Proteomes" id="UP000199012">
    <property type="component" value="Unassembled WGS sequence"/>
</dbReference>
<dbReference type="AlphaFoldDB" id="A0A1I0XZ48"/>
<dbReference type="STRING" id="988821.SAMN05421867_10622"/>
<dbReference type="CDD" id="cd04332">
    <property type="entry name" value="YbaK_like"/>
    <property type="match status" value="1"/>
</dbReference>
<keyword evidence="3" id="KW-1185">Reference proteome</keyword>
<dbReference type="EMBL" id="FOKA01000006">
    <property type="protein sequence ID" value="SFB05273.1"/>
    <property type="molecule type" value="Genomic_DNA"/>
</dbReference>
<dbReference type="SUPFAM" id="SSF55826">
    <property type="entry name" value="YbaK/ProRS associated domain"/>
    <property type="match status" value="1"/>
</dbReference>
<dbReference type="PANTHER" id="PTHR30411:SF1">
    <property type="entry name" value="CYTOPLASMIC PROTEIN"/>
    <property type="match status" value="1"/>
</dbReference>
<dbReference type="GO" id="GO:0002161">
    <property type="term" value="F:aminoacyl-tRNA deacylase activity"/>
    <property type="evidence" value="ECO:0007669"/>
    <property type="project" value="InterPro"/>
</dbReference>